<dbReference type="EMBL" id="JAGETR010000166">
    <property type="protein sequence ID" value="MBO2007282.1"/>
    <property type="molecule type" value="Genomic_DNA"/>
</dbReference>
<reference evidence="1" key="1">
    <citation type="submission" date="2021-03" db="EMBL/GenBank/DDBJ databases">
        <title>Molecular epidemiology and mechanisms of colistin and carbapenem resistance in Enterobacteriaceae from clinical isolates, the environment and porcine samples in Pretoria, South Africa.</title>
        <authorList>
            <person name="Bogoshi D."/>
            <person name="Mbelle N.M."/>
            <person name="Naidoo V."/>
            <person name="Osei Sekyere J."/>
        </authorList>
    </citation>
    <scope>NUCLEOTIDE SEQUENCE</scope>
    <source>
        <strain evidence="1">C080</strain>
    </source>
</reference>
<evidence type="ECO:0000313" key="1">
    <source>
        <dbReference type="EMBL" id="MBO2007282.1"/>
    </source>
</evidence>
<comment type="caution">
    <text evidence="1">The sequence shown here is derived from an EMBL/GenBank/DDBJ whole genome shotgun (WGS) entry which is preliminary data.</text>
</comment>
<evidence type="ECO:0008006" key="2">
    <source>
        <dbReference type="Google" id="ProtNLM"/>
    </source>
</evidence>
<accession>A0A939NRY1</accession>
<gene>
    <name evidence="1" type="ORF">J4732_19720</name>
</gene>
<organism evidence="1">
    <name type="scientific">Serratia marcescens</name>
    <dbReference type="NCBI Taxonomy" id="615"/>
    <lineage>
        <taxon>Bacteria</taxon>
        <taxon>Pseudomonadati</taxon>
        <taxon>Pseudomonadota</taxon>
        <taxon>Gammaproteobacteria</taxon>
        <taxon>Enterobacterales</taxon>
        <taxon>Yersiniaceae</taxon>
        <taxon>Serratia</taxon>
    </lineage>
</organism>
<sequence>MARATGRDEVVFGTIVGSYAGRRRGGTGFGLFINTLPLRLDQRVGAESAVLQAHIRLSGLLAHEHAPLALAQRRSGVAPGTPPFSALLNYRHNSGEDTALPTGVTLLDSRTHQLSVRAVGRGRQ</sequence>
<dbReference type="AlphaFoldDB" id="A0A939NRY1"/>
<name>A0A939NRY1_SERMA</name>
<dbReference type="SUPFAM" id="SSF52777">
    <property type="entry name" value="CoA-dependent acyltransferases"/>
    <property type="match status" value="1"/>
</dbReference>
<protein>
    <recommendedName>
        <fullName evidence="2">Condensation domain-containing protein</fullName>
    </recommendedName>
</protein>
<dbReference type="Gene3D" id="3.30.559.30">
    <property type="entry name" value="Nonribosomal peptide synthetase, condensation domain"/>
    <property type="match status" value="1"/>
</dbReference>
<proteinExistence type="predicted"/>